<protein>
    <submittedName>
        <fullName evidence="6">DNA-binding transcriptional regulator, AcrR family</fullName>
    </submittedName>
</protein>
<dbReference type="Proteomes" id="UP000199759">
    <property type="component" value="Unassembled WGS sequence"/>
</dbReference>
<dbReference type="SUPFAM" id="SSF46689">
    <property type="entry name" value="Homeodomain-like"/>
    <property type="match status" value="1"/>
</dbReference>
<dbReference type="InterPro" id="IPR009057">
    <property type="entry name" value="Homeodomain-like_sf"/>
</dbReference>
<name>A0A1G9UKR6_9PROT</name>
<gene>
    <name evidence="6" type="ORF">SAMN04488568_11565</name>
</gene>
<sequence>MTGKLREDLFEGADPNIGVTAPRGTTKARIERAALQLFARHGMDGVSIKQIAQACTISDGAMYRHFKSKDELARLMFEAIHAHLLQLVDANIRPDASLEDTVRAVVTAYCELAENDPAQFTYHLTHRNYFLAASGDGGANPSDVMSARVTAAMASGEIPSGDPELAAAMALGLVMQPAEYRIFGRIQQPMTELIPVFTTAIMAVLRAA</sequence>
<dbReference type="PROSITE" id="PS01081">
    <property type="entry name" value="HTH_TETR_1"/>
    <property type="match status" value="1"/>
</dbReference>
<dbReference type="PANTHER" id="PTHR30055:SF234">
    <property type="entry name" value="HTH-TYPE TRANSCRIPTIONAL REGULATOR BETI"/>
    <property type="match status" value="1"/>
</dbReference>
<dbReference type="SUPFAM" id="SSF48498">
    <property type="entry name" value="Tetracyclin repressor-like, C-terminal domain"/>
    <property type="match status" value="1"/>
</dbReference>
<proteinExistence type="predicted"/>
<evidence type="ECO:0000256" key="2">
    <source>
        <dbReference type="ARBA" id="ARBA00023125"/>
    </source>
</evidence>
<dbReference type="PRINTS" id="PR00455">
    <property type="entry name" value="HTHTETR"/>
</dbReference>
<dbReference type="EMBL" id="FNHG01000015">
    <property type="protein sequence ID" value="SDM60519.1"/>
    <property type="molecule type" value="Genomic_DNA"/>
</dbReference>
<accession>A0A1G9UKR6</accession>
<reference evidence="6 7" key="1">
    <citation type="submission" date="2016-10" db="EMBL/GenBank/DDBJ databases">
        <authorList>
            <person name="de Groot N.N."/>
        </authorList>
    </citation>
    <scope>NUCLEOTIDE SEQUENCE [LARGE SCALE GENOMIC DNA]</scope>
    <source>
        <strain evidence="6 7">DSM 16077</strain>
    </source>
</reference>
<dbReference type="STRING" id="144026.SAMN04488568_11565"/>
<organism evidence="6 7">
    <name type="scientific">Maricaulis salignorans</name>
    <dbReference type="NCBI Taxonomy" id="144026"/>
    <lineage>
        <taxon>Bacteria</taxon>
        <taxon>Pseudomonadati</taxon>
        <taxon>Pseudomonadota</taxon>
        <taxon>Alphaproteobacteria</taxon>
        <taxon>Maricaulales</taxon>
        <taxon>Maricaulaceae</taxon>
        <taxon>Maricaulis</taxon>
    </lineage>
</organism>
<keyword evidence="2 4" id="KW-0238">DNA-binding</keyword>
<evidence type="ECO:0000256" key="4">
    <source>
        <dbReference type="PROSITE-ProRule" id="PRU00335"/>
    </source>
</evidence>
<dbReference type="AlphaFoldDB" id="A0A1G9UKR6"/>
<dbReference type="Gene3D" id="1.10.357.10">
    <property type="entry name" value="Tetracycline Repressor, domain 2"/>
    <property type="match status" value="1"/>
</dbReference>
<dbReference type="Pfam" id="PF00440">
    <property type="entry name" value="TetR_N"/>
    <property type="match status" value="1"/>
</dbReference>
<evidence type="ECO:0000256" key="3">
    <source>
        <dbReference type="ARBA" id="ARBA00023163"/>
    </source>
</evidence>
<dbReference type="PROSITE" id="PS50977">
    <property type="entry name" value="HTH_TETR_2"/>
    <property type="match status" value="1"/>
</dbReference>
<dbReference type="GO" id="GO:0003700">
    <property type="term" value="F:DNA-binding transcription factor activity"/>
    <property type="evidence" value="ECO:0007669"/>
    <property type="project" value="TreeGrafter"/>
</dbReference>
<dbReference type="RefSeq" id="WP_176780343.1">
    <property type="nucleotide sequence ID" value="NZ_FNHG01000015.1"/>
</dbReference>
<feature type="DNA-binding region" description="H-T-H motif" evidence="4">
    <location>
        <begin position="47"/>
        <end position="66"/>
    </location>
</feature>
<dbReference type="PANTHER" id="PTHR30055">
    <property type="entry name" value="HTH-TYPE TRANSCRIPTIONAL REGULATOR RUTR"/>
    <property type="match status" value="1"/>
</dbReference>
<evidence type="ECO:0000313" key="7">
    <source>
        <dbReference type="Proteomes" id="UP000199759"/>
    </source>
</evidence>
<dbReference type="InterPro" id="IPR050109">
    <property type="entry name" value="HTH-type_TetR-like_transc_reg"/>
</dbReference>
<evidence type="ECO:0000259" key="5">
    <source>
        <dbReference type="PROSITE" id="PS50977"/>
    </source>
</evidence>
<keyword evidence="7" id="KW-1185">Reference proteome</keyword>
<feature type="domain" description="HTH tetR-type" evidence="5">
    <location>
        <begin position="24"/>
        <end position="84"/>
    </location>
</feature>
<keyword evidence="3" id="KW-0804">Transcription</keyword>
<dbReference type="InterPro" id="IPR036271">
    <property type="entry name" value="Tet_transcr_reg_TetR-rel_C_sf"/>
</dbReference>
<dbReference type="GO" id="GO:0000976">
    <property type="term" value="F:transcription cis-regulatory region binding"/>
    <property type="evidence" value="ECO:0007669"/>
    <property type="project" value="TreeGrafter"/>
</dbReference>
<keyword evidence="1" id="KW-0805">Transcription regulation</keyword>
<dbReference type="InterPro" id="IPR001647">
    <property type="entry name" value="HTH_TetR"/>
</dbReference>
<evidence type="ECO:0000313" key="6">
    <source>
        <dbReference type="EMBL" id="SDM60519.1"/>
    </source>
</evidence>
<evidence type="ECO:0000256" key="1">
    <source>
        <dbReference type="ARBA" id="ARBA00023015"/>
    </source>
</evidence>
<dbReference type="InterPro" id="IPR023772">
    <property type="entry name" value="DNA-bd_HTH_TetR-type_CS"/>
</dbReference>